<proteinExistence type="predicted"/>
<evidence type="ECO:0000313" key="9">
    <source>
        <dbReference type="EMBL" id="PPQ70026.1"/>
    </source>
</evidence>
<evidence type="ECO:0000256" key="4">
    <source>
        <dbReference type="ARBA" id="ARBA00022989"/>
    </source>
</evidence>
<comment type="subcellular location">
    <subcellularLocation>
        <location evidence="1">Cell membrane</location>
        <topology evidence="1">Multi-pass membrane protein</topology>
    </subcellularLocation>
</comment>
<name>A0A409VUT8_9AGAR</name>
<evidence type="ECO:0000256" key="1">
    <source>
        <dbReference type="ARBA" id="ARBA00004651"/>
    </source>
</evidence>
<accession>A0A409VUT8</accession>
<evidence type="ECO:0000256" key="6">
    <source>
        <dbReference type="SAM" id="MobiDB-lite"/>
    </source>
</evidence>
<evidence type="ECO:0000313" key="10">
    <source>
        <dbReference type="Proteomes" id="UP000284706"/>
    </source>
</evidence>
<feature type="region of interest" description="Disordered" evidence="6">
    <location>
        <begin position="120"/>
        <end position="144"/>
    </location>
</feature>
<comment type="caution">
    <text evidence="9">The sequence shown here is derived from an EMBL/GenBank/DDBJ whole genome shotgun (WGS) entry which is preliminary data.</text>
</comment>
<evidence type="ECO:0000256" key="3">
    <source>
        <dbReference type="ARBA" id="ARBA00022692"/>
    </source>
</evidence>
<keyword evidence="4 7" id="KW-1133">Transmembrane helix</keyword>
<dbReference type="EMBL" id="NHYE01005555">
    <property type="protein sequence ID" value="PPQ70026.1"/>
    <property type="molecule type" value="Genomic_DNA"/>
</dbReference>
<dbReference type="AlphaFoldDB" id="A0A409VUT8"/>
<dbReference type="Pfam" id="PF02656">
    <property type="entry name" value="DUF202"/>
    <property type="match status" value="1"/>
</dbReference>
<dbReference type="InterPro" id="IPR052053">
    <property type="entry name" value="IM_YidH-like"/>
</dbReference>
<dbReference type="PANTHER" id="PTHR34187:SF2">
    <property type="entry name" value="DUF202 DOMAIN-CONTAINING PROTEIN"/>
    <property type="match status" value="1"/>
</dbReference>
<keyword evidence="10" id="KW-1185">Reference proteome</keyword>
<dbReference type="InterPro" id="IPR003807">
    <property type="entry name" value="DUF202"/>
</dbReference>
<dbReference type="GO" id="GO:0005886">
    <property type="term" value="C:plasma membrane"/>
    <property type="evidence" value="ECO:0007669"/>
    <property type="project" value="UniProtKB-SubCell"/>
</dbReference>
<feature type="transmembrane region" description="Helical" evidence="7">
    <location>
        <begin position="274"/>
        <end position="293"/>
    </location>
</feature>
<evidence type="ECO:0000256" key="2">
    <source>
        <dbReference type="ARBA" id="ARBA00022475"/>
    </source>
</evidence>
<feature type="compositionally biased region" description="Polar residues" evidence="6">
    <location>
        <begin position="1"/>
        <end position="12"/>
    </location>
</feature>
<protein>
    <recommendedName>
        <fullName evidence="8">DUF202 domain-containing protein</fullName>
    </recommendedName>
</protein>
<dbReference type="OrthoDB" id="199599at2759"/>
<feature type="transmembrane region" description="Helical" evidence="7">
    <location>
        <begin position="229"/>
        <end position="253"/>
    </location>
</feature>
<feature type="region of interest" description="Disordered" evidence="6">
    <location>
        <begin position="1"/>
        <end position="100"/>
    </location>
</feature>
<dbReference type="PANTHER" id="PTHR34187">
    <property type="entry name" value="FGR18P"/>
    <property type="match status" value="1"/>
</dbReference>
<keyword evidence="5 7" id="KW-0472">Membrane</keyword>
<gene>
    <name evidence="9" type="ORF">CVT26_013315</name>
</gene>
<keyword evidence="2" id="KW-1003">Cell membrane</keyword>
<feature type="compositionally biased region" description="Low complexity" evidence="6">
    <location>
        <begin position="48"/>
        <end position="66"/>
    </location>
</feature>
<dbReference type="Proteomes" id="UP000284706">
    <property type="component" value="Unassembled WGS sequence"/>
</dbReference>
<dbReference type="InParanoid" id="A0A409VUT8"/>
<keyword evidence="3 7" id="KW-0812">Transmembrane</keyword>
<sequence>MSNLLQNVFSPNRRQEQEADALSEFRSQELERGGRSTSQFNETPFPSPVESPTASSSSSRPSGVDSPRTRRRLSGEQNITLSPGFNPPATSPTSARPPIELTGRDVMHDVSNALEVVAAEKEEQTQRPKSISQPALTNGVGLPQNEAPYTANALSSSVVVPSSPVCSEKHPKRSKKLRHPFGAPFKALKLPGLPLSSERKSRLGKFNPSLVLENSGSVARDHLASERTFLAYVRTSLALTSMGVAIVQLFTIADLTSKGSNSQAATASQKVQKFARPLGVTTVVLALLVLVIGKSFPSILHASV</sequence>
<feature type="compositionally biased region" description="Polar residues" evidence="6">
    <location>
        <begin position="35"/>
        <end position="44"/>
    </location>
</feature>
<evidence type="ECO:0000256" key="5">
    <source>
        <dbReference type="ARBA" id="ARBA00023136"/>
    </source>
</evidence>
<organism evidence="9 10">
    <name type="scientific">Gymnopilus dilepis</name>
    <dbReference type="NCBI Taxonomy" id="231916"/>
    <lineage>
        <taxon>Eukaryota</taxon>
        <taxon>Fungi</taxon>
        <taxon>Dikarya</taxon>
        <taxon>Basidiomycota</taxon>
        <taxon>Agaricomycotina</taxon>
        <taxon>Agaricomycetes</taxon>
        <taxon>Agaricomycetidae</taxon>
        <taxon>Agaricales</taxon>
        <taxon>Agaricineae</taxon>
        <taxon>Hymenogastraceae</taxon>
        <taxon>Gymnopilus</taxon>
    </lineage>
</organism>
<reference evidence="9 10" key="1">
    <citation type="journal article" date="2018" name="Evol. Lett.">
        <title>Horizontal gene cluster transfer increased hallucinogenic mushroom diversity.</title>
        <authorList>
            <person name="Reynolds H.T."/>
            <person name="Vijayakumar V."/>
            <person name="Gluck-Thaler E."/>
            <person name="Korotkin H.B."/>
            <person name="Matheny P.B."/>
            <person name="Slot J.C."/>
        </authorList>
    </citation>
    <scope>NUCLEOTIDE SEQUENCE [LARGE SCALE GENOMIC DNA]</scope>
    <source>
        <strain evidence="9 10">SRW20</strain>
    </source>
</reference>
<evidence type="ECO:0000259" key="8">
    <source>
        <dbReference type="Pfam" id="PF02656"/>
    </source>
</evidence>
<feature type="domain" description="DUF202" evidence="8">
    <location>
        <begin position="220"/>
        <end position="293"/>
    </location>
</feature>
<feature type="compositionally biased region" description="Polar residues" evidence="6">
    <location>
        <begin position="127"/>
        <end position="136"/>
    </location>
</feature>
<evidence type="ECO:0000256" key="7">
    <source>
        <dbReference type="SAM" id="Phobius"/>
    </source>
</evidence>